<gene>
    <name evidence="9" type="ORF">HK097_003900</name>
</gene>
<reference evidence="9" key="1">
    <citation type="submission" date="2020-05" db="EMBL/GenBank/DDBJ databases">
        <title>Phylogenomic resolution of chytrid fungi.</title>
        <authorList>
            <person name="Stajich J.E."/>
            <person name="Amses K."/>
            <person name="Simmons R."/>
            <person name="Seto K."/>
            <person name="Myers J."/>
            <person name="Bonds A."/>
            <person name="Quandt C.A."/>
            <person name="Barry K."/>
            <person name="Liu P."/>
            <person name="Grigoriev I."/>
            <person name="Longcore J.E."/>
            <person name="James T.Y."/>
        </authorList>
    </citation>
    <scope>NUCLEOTIDE SEQUENCE</scope>
    <source>
        <strain evidence="9">JEL0318</strain>
    </source>
</reference>
<evidence type="ECO:0000313" key="10">
    <source>
        <dbReference type="Proteomes" id="UP001212841"/>
    </source>
</evidence>
<feature type="transmembrane region" description="Helical" evidence="7">
    <location>
        <begin position="81"/>
        <end position="102"/>
    </location>
</feature>
<dbReference type="GO" id="GO:0005829">
    <property type="term" value="C:cytosol"/>
    <property type="evidence" value="ECO:0007669"/>
    <property type="project" value="GOC"/>
</dbReference>
<keyword evidence="3" id="KW-0732">Signal</keyword>
<dbReference type="Pfam" id="PF06814">
    <property type="entry name" value="GOST_TM"/>
    <property type="match status" value="1"/>
</dbReference>
<evidence type="ECO:0000259" key="8">
    <source>
        <dbReference type="Pfam" id="PF06814"/>
    </source>
</evidence>
<keyword evidence="2 7" id="KW-0812">Transmembrane</keyword>
<dbReference type="PANTHER" id="PTHR21229">
    <property type="entry name" value="LUNG SEVEN TRANSMEMBRANE RECEPTOR"/>
    <property type="match status" value="1"/>
</dbReference>
<keyword evidence="4 7" id="KW-1133">Transmembrane helix</keyword>
<comment type="subcellular location">
    <subcellularLocation>
        <location evidence="1">Membrane</location>
        <topology evidence="1">Multi-pass membrane protein</topology>
    </subcellularLocation>
</comment>
<evidence type="ECO:0000256" key="7">
    <source>
        <dbReference type="SAM" id="Phobius"/>
    </source>
</evidence>
<keyword evidence="5 7" id="KW-0472">Membrane</keyword>
<protein>
    <recommendedName>
        <fullName evidence="8">GOST seven transmembrane domain-containing protein</fullName>
    </recommendedName>
</protein>
<accession>A0AAD5WWZ4</accession>
<feature type="region of interest" description="Disordered" evidence="6">
    <location>
        <begin position="184"/>
        <end position="231"/>
    </location>
</feature>
<evidence type="ECO:0000256" key="1">
    <source>
        <dbReference type="ARBA" id="ARBA00004141"/>
    </source>
</evidence>
<dbReference type="InterPro" id="IPR053937">
    <property type="entry name" value="GOST_TM"/>
</dbReference>
<dbReference type="PANTHER" id="PTHR21229:SF1">
    <property type="entry name" value="GH17801P"/>
    <property type="match status" value="1"/>
</dbReference>
<dbReference type="EMBL" id="JADGJD010001966">
    <property type="protein sequence ID" value="KAJ3036151.1"/>
    <property type="molecule type" value="Genomic_DNA"/>
</dbReference>
<evidence type="ECO:0000313" key="9">
    <source>
        <dbReference type="EMBL" id="KAJ3036151.1"/>
    </source>
</evidence>
<name>A0AAD5WWZ4_9FUNG</name>
<comment type="caution">
    <text evidence="9">The sequence shown here is derived from an EMBL/GenBank/DDBJ whole genome shotgun (WGS) entry which is preliminary data.</text>
</comment>
<sequence length="231" mass="26699">MNKCLYLSYAHFVFGVSYAAGSMANNSELNNMMMLVYVFPLSVAMTVFYFWILSALTATIAHLEARRQIVKLTMYRRLWRLLVFSVTALIIFLFVNAIMVSHREDPSWIPDLWRTRWFLIDGWLNMLYLIIFVVICVLWRPTTNNQRYGLQELAQEDFEEEEDEEEGVGGATVGRQQIKMRDVRGGKVGKGESEEELFGEALDSGNQSGEDEDDDVLRWAEQNVEREGDVL</sequence>
<dbReference type="AlphaFoldDB" id="A0AAD5WWZ4"/>
<evidence type="ECO:0000256" key="2">
    <source>
        <dbReference type="ARBA" id="ARBA00022692"/>
    </source>
</evidence>
<evidence type="ECO:0000256" key="5">
    <source>
        <dbReference type="ARBA" id="ARBA00023136"/>
    </source>
</evidence>
<evidence type="ECO:0000256" key="4">
    <source>
        <dbReference type="ARBA" id="ARBA00022989"/>
    </source>
</evidence>
<dbReference type="GO" id="GO:0016020">
    <property type="term" value="C:membrane"/>
    <property type="evidence" value="ECO:0007669"/>
    <property type="project" value="UniProtKB-SubCell"/>
</dbReference>
<proteinExistence type="predicted"/>
<dbReference type="GO" id="GO:0005794">
    <property type="term" value="C:Golgi apparatus"/>
    <property type="evidence" value="ECO:0007669"/>
    <property type="project" value="TreeGrafter"/>
</dbReference>
<evidence type="ECO:0000256" key="6">
    <source>
        <dbReference type="SAM" id="MobiDB-lite"/>
    </source>
</evidence>
<organism evidence="9 10">
    <name type="scientific">Rhizophlyctis rosea</name>
    <dbReference type="NCBI Taxonomy" id="64517"/>
    <lineage>
        <taxon>Eukaryota</taxon>
        <taxon>Fungi</taxon>
        <taxon>Fungi incertae sedis</taxon>
        <taxon>Chytridiomycota</taxon>
        <taxon>Chytridiomycota incertae sedis</taxon>
        <taxon>Chytridiomycetes</taxon>
        <taxon>Rhizophlyctidales</taxon>
        <taxon>Rhizophlyctidaceae</taxon>
        <taxon>Rhizophlyctis</taxon>
    </lineage>
</organism>
<feature type="domain" description="GOST seven transmembrane" evidence="8">
    <location>
        <begin position="1"/>
        <end position="146"/>
    </location>
</feature>
<feature type="transmembrane region" description="Helical" evidence="7">
    <location>
        <begin position="122"/>
        <end position="139"/>
    </location>
</feature>
<dbReference type="GO" id="GO:0042147">
    <property type="term" value="P:retrograde transport, endosome to Golgi"/>
    <property type="evidence" value="ECO:0007669"/>
    <property type="project" value="TreeGrafter"/>
</dbReference>
<keyword evidence="10" id="KW-1185">Reference proteome</keyword>
<evidence type="ECO:0000256" key="3">
    <source>
        <dbReference type="ARBA" id="ARBA00022729"/>
    </source>
</evidence>
<dbReference type="Proteomes" id="UP001212841">
    <property type="component" value="Unassembled WGS sequence"/>
</dbReference>
<dbReference type="InterPro" id="IPR009637">
    <property type="entry name" value="GPR107/GPR108-like"/>
</dbReference>
<feature type="transmembrane region" description="Helical" evidence="7">
    <location>
        <begin position="35"/>
        <end position="60"/>
    </location>
</feature>